<comment type="caution">
    <text evidence="6">The sequence shown here is derived from an EMBL/GenBank/DDBJ whole genome shotgun (WGS) entry which is preliminary data.</text>
</comment>
<dbReference type="RefSeq" id="WP_150964106.1">
    <property type="nucleotide sequence ID" value="NZ_VZZJ01000009.1"/>
</dbReference>
<organism evidence="6 7">
    <name type="scientific">Methylobacterium planeticum</name>
    <dbReference type="NCBI Taxonomy" id="2615211"/>
    <lineage>
        <taxon>Bacteria</taxon>
        <taxon>Pseudomonadati</taxon>
        <taxon>Pseudomonadota</taxon>
        <taxon>Alphaproteobacteria</taxon>
        <taxon>Hyphomicrobiales</taxon>
        <taxon>Methylobacteriaceae</taxon>
        <taxon>Methylobacterium</taxon>
    </lineage>
</organism>
<dbReference type="Gene3D" id="1.10.10.10">
    <property type="entry name" value="Winged helix-like DNA-binding domain superfamily/Winged helix DNA-binding domain"/>
    <property type="match status" value="1"/>
</dbReference>
<dbReference type="CDD" id="cd08422">
    <property type="entry name" value="PBP2_CrgA_like"/>
    <property type="match status" value="1"/>
</dbReference>
<evidence type="ECO:0000313" key="7">
    <source>
        <dbReference type="Proteomes" id="UP000441523"/>
    </source>
</evidence>
<protein>
    <submittedName>
        <fullName evidence="6">LysR family transcriptional regulator</fullName>
    </submittedName>
</protein>
<dbReference type="SUPFAM" id="SSF53850">
    <property type="entry name" value="Periplasmic binding protein-like II"/>
    <property type="match status" value="1"/>
</dbReference>
<dbReference type="Proteomes" id="UP000441523">
    <property type="component" value="Unassembled WGS sequence"/>
</dbReference>
<dbReference type="AlphaFoldDB" id="A0A6N6MS45"/>
<comment type="similarity">
    <text evidence="1">Belongs to the LysR transcriptional regulatory family.</text>
</comment>
<dbReference type="InterPro" id="IPR000847">
    <property type="entry name" value="LysR_HTH_N"/>
</dbReference>
<feature type="domain" description="HTH lysR-type" evidence="5">
    <location>
        <begin position="1"/>
        <end position="59"/>
    </location>
</feature>
<evidence type="ECO:0000256" key="4">
    <source>
        <dbReference type="ARBA" id="ARBA00023163"/>
    </source>
</evidence>
<evidence type="ECO:0000256" key="2">
    <source>
        <dbReference type="ARBA" id="ARBA00023015"/>
    </source>
</evidence>
<dbReference type="EMBL" id="VZZJ01000009">
    <property type="protein sequence ID" value="KAB1073276.1"/>
    <property type="molecule type" value="Genomic_DNA"/>
</dbReference>
<keyword evidence="3" id="KW-0238">DNA-binding</keyword>
<dbReference type="GO" id="GO:0003700">
    <property type="term" value="F:DNA-binding transcription factor activity"/>
    <property type="evidence" value="ECO:0007669"/>
    <property type="project" value="InterPro"/>
</dbReference>
<name>A0A6N6MS45_9HYPH</name>
<dbReference type="InterPro" id="IPR036388">
    <property type="entry name" value="WH-like_DNA-bd_sf"/>
</dbReference>
<dbReference type="SUPFAM" id="SSF46785">
    <property type="entry name" value="Winged helix' DNA-binding domain"/>
    <property type="match status" value="1"/>
</dbReference>
<sequence>MDRIDALRVFARVVEGGSFSRAAREIGIGQPAVSKAVAALEAQLGVQLLTRTSRTLSVTPAGQDYYEATRQLLDGFAAAEERVAAGRTAVSGTVRVTSSPALDRLFVIPRLPEFRAAHPDMSIEMDVSGGRVDLIEAGVDVAIRIGRLPGSSLTARRIGTMRMMTVASADYVRRRGRPEAPADLAGHDRVAYIFHGETMGWGFVAPEGPLTVDPGGFFRSNDAEHLRAAVRAGLGVAHTASWLFSDLLASGEVVPLLRDHAPEPFPIHAVTAQGRRVPSRVRLYVDFLARIFAAEPELRIE</sequence>
<keyword evidence="2" id="KW-0805">Transcription regulation</keyword>
<dbReference type="PANTHER" id="PTHR30537:SF5">
    <property type="entry name" value="HTH-TYPE TRANSCRIPTIONAL ACTIVATOR TTDR-RELATED"/>
    <property type="match status" value="1"/>
</dbReference>
<dbReference type="InterPro" id="IPR005119">
    <property type="entry name" value="LysR_subst-bd"/>
</dbReference>
<dbReference type="PRINTS" id="PR00039">
    <property type="entry name" value="HTHLYSR"/>
</dbReference>
<keyword evidence="7" id="KW-1185">Reference proteome</keyword>
<gene>
    <name evidence="6" type="ORF">F6X51_13155</name>
</gene>
<accession>A0A6N6MS45</accession>
<reference evidence="6 7" key="1">
    <citation type="submission" date="2019-09" db="EMBL/GenBank/DDBJ databases">
        <title>YIM 132548 draft genome.</title>
        <authorList>
            <person name="Jiang L."/>
        </authorList>
    </citation>
    <scope>NUCLEOTIDE SEQUENCE [LARGE SCALE GENOMIC DNA]</scope>
    <source>
        <strain evidence="6 7">YIM 132548</strain>
    </source>
</reference>
<evidence type="ECO:0000256" key="3">
    <source>
        <dbReference type="ARBA" id="ARBA00023125"/>
    </source>
</evidence>
<evidence type="ECO:0000313" key="6">
    <source>
        <dbReference type="EMBL" id="KAB1073276.1"/>
    </source>
</evidence>
<evidence type="ECO:0000259" key="5">
    <source>
        <dbReference type="PROSITE" id="PS50931"/>
    </source>
</evidence>
<dbReference type="Pfam" id="PF03466">
    <property type="entry name" value="LysR_substrate"/>
    <property type="match status" value="1"/>
</dbReference>
<evidence type="ECO:0000256" key="1">
    <source>
        <dbReference type="ARBA" id="ARBA00009437"/>
    </source>
</evidence>
<dbReference type="PANTHER" id="PTHR30537">
    <property type="entry name" value="HTH-TYPE TRANSCRIPTIONAL REGULATOR"/>
    <property type="match status" value="1"/>
</dbReference>
<proteinExistence type="inferred from homology"/>
<dbReference type="Pfam" id="PF00126">
    <property type="entry name" value="HTH_1"/>
    <property type="match status" value="1"/>
</dbReference>
<dbReference type="Gene3D" id="3.40.190.290">
    <property type="match status" value="1"/>
</dbReference>
<dbReference type="PROSITE" id="PS50931">
    <property type="entry name" value="HTH_LYSR"/>
    <property type="match status" value="1"/>
</dbReference>
<dbReference type="InterPro" id="IPR058163">
    <property type="entry name" value="LysR-type_TF_proteobact-type"/>
</dbReference>
<dbReference type="GO" id="GO:0003677">
    <property type="term" value="F:DNA binding"/>
    <property type="evidence" value="ECO:0007669"/>
    <property type="project" value="UniProtKB-KW"/>
</dbReference>
<dbReference type="FunFam" id="1.10.10.10:FF:000001">
    <property type="entry name" value="LysR family transcriptional regulator"/>
    <property type="match status" value="1"/>
</dbReference>
<dbReference type="InterPro" id="IPR036390">
    <property type="entry name" value="WH_DNA-bd_sf"/>
</dbReference>
<keyword evidence="4" id="KW-0804">Transcription</keyword>